<sequence length="132" mass="15524">MIKRNSEYIDDEIGILLDLVHFKNNIDTLKNILSQIGFDSETELVYMSRDDIAEILQGSLDKKISFLELEEWANLIECREDIGFDDEKTQEMIFKLANPYLYGKLDEKQVLSYLNELDEKCGDKYKIIDVFR</sequence>
<comment type="caution">
    <text evidence="1">The sequence shown here is derived from an EMBL/GenBank/DDBJ whole genome shotgun (WGS) entry which is preliminary data.</text>
</comment>
<gene>
    <name evidence="1" type="ORF">B9N65_04670</name>
</gene>
<organism evidence="1 2">
    <name type="scientific">Campylobacter concisus</name>
    <dbReference type="NCBI Taxonomy" id="199"/>
    <lineage>
        <taxon>Bacteria</taxon>
        <taxon>Pseudomonadati</taxon>
        <taxon>Campylobacterota</taxon>
        <taxon>Epsilonproteobacteria</taxon>
        <taxon>Campylobacterales</taxon>
        <taxon>Campylobacteraceae</taxon>
        <taxon>Campylobacter</taxon>
    </lineage>
</organism>
<reference evidence="1 2" key="1">
    <citation type="submission" date="2017-04" db="EMBL/GenBank/DDBJ databases">
        <title>Complete genome of Campylobacter concisus ATCC 33237T and draft genomes for an additional eight well characterized C. concisus strains.</title>
        <authorList>
            <person name="Cornelius A.J."/>
            <person name="Miller W.G."/>
            <person name="Lastovica A.J."/>
            <person name="On S.L."/>
            <person name="French N.P."/>
            <person name="Vandenberg O."/>
            <person name="Biggs P.J."/>
        </authorList>
    </citation>
    <scope>NUCLEOTIDE SEQUENCE [LARGE SCALE GENOMIC DNA]</scope>
    <source>
        <strain evidence="1 2">CCUG 19995</strain>
    </source>
</reference>
<evidence type="ECO:0000313" key="1">
    <source>
        <dbReference type="EMBL" id="OUT08100.1"/>
    </source>
</evidence>
<dbReference type="AlphaFoldDB" id="A0A1Y5MHN9"/>
<dbReference type="RefSeq" id="WP_087582997.1">
    <property type="nucleotide sequence ID" value="NZ_NDYN01000004.1"/>
</dbReference>
<protein>
    <submittedName>
        <fullName evidence="1">Uncharacterized protein</fullName>
    </submittedName>
</protein>
<name>A0A1Y5MHN9_9BACT</name>
<accession>A0A1Y5MHN9</accession>
<dbReference type="Proteomes" id="UP000196317">
    <property type="component" value="Unassembled WGS sequence"/>
</dbReference>
<proteinExistence type="predicted"/>
<dbReference type="EMBL" id="NDYN01000004">
    <property type="protein sequence ID" value="OUT08100.1"/>
    <property type="molecule type" value="Genomic_DNA"/>
</dbReference>
<evidence type="ECO:0000313" key="2">
    <source>
        <dbReference type="Proteomes" id="UP000196317"/>
    </source>
</evidence>